<dbReference type="EMBL" id="JACHIA010000024">
    <property type="protein sequence ID" value="MBB6073462.1"/>
    <property type="molecule type" value="Genomic_DNA"/>
</dbReference>
<comment type="caution">
    <text evidence="1">The sequence shown here is derived from an EMBL/GenBank/DDBJ whole genome shotgun (WGS) entry which is preliminary data.</text>
</comment>
<keyword evidence="2" id="KW-1185">Reference proteome</keyword>
<organism evidence="1 2">
    <name type="scientific">Longimicrobium terrae</name>
    <dbReference type="NCBI Taxonomy" id="1639882"/>
    <lineage>
        <taxon>Bacteria</taxon>
        <taxon>Pseudomonadati</taxon>
        <taxon>Gemmatimonadota</taxon>
        <taxon>Longimicrobiia</taxon>
        <taxon>Longimicrobiales</taxon>
        <taxon>Longimicrobiaceae</taxon>
        <taxon>Longimicrobium</taxon>
    </lineage>
</organism>
<protein>
    <submittedName>
        <fullName evidence="1">Uncharacterized protein</fullName>
    </submittedName>
</protein>
<evidence type="ECO:0000313" key="2">
    <source>
        <dbReference type="Proteomes" id="UP000582837"/>
    </source>
</evidence>
<reference evidence="1 2" key="1">
    <citation type="submission" date="2020-08" db="EMBL/GenBank/DDBJ databases">
        <title>Genomic Encyclopedia of Type Strains, Phase IV (KMG-IV): sequencing the most valuable type-strain genomes for metagenomic binning, comparative biology and taxonomic classification.</title>
        <authorList>
            <person name="Goeker M."/>
        </authorList>
    </citation>
    <scope>NUCLEOTIDE SEQUENCE [LARGE SCALE GENOMIC DNA]</scope>
    <source>
        <strain evidence="1 2">DSM 29007</strain>
    </source>
</reference>
<dbReference type="Proteomes" id="UP000582837">
    <property type="component" value="Unassembled WGS sequence"/>
</dbReference>
<proteinExistence type="predicted"/>
<dbReference type="RefSeq" id="WP_170039056.1">
    <property type="nucleotide sequence ID" value="NZ_JABDTL010000002.1"/>
</dbReference>
<accession>A0A841H6C6</accession>
<sequence length="93" mass="10581">MALWRLTPRTNTMWWCVEGKDPWQPPYDRAIGFVVRAADEEQARWLAHGAGGEENSALHGVSPWLDGTYSTCEPIRDDGTAEVLLVNFRHSPW</sequence>
<gene>
    <name evidence="1" type="ORF">HNQ61_005129</name>
</gene>
<evidence type="ECO:0000313" key="1">
    <source>
        <dbReference type="EMBL" id="MBB6073462.1"/>
    </source>
</evidence>
<name>A0A841H6C6_9BACT</name>
<dbReference type="AlphaFoldDB" id="A0A841H6C6"/>